<reference evidence="2" key="1">
    <citation type="journal article" date="2005" name="Environ. Microbiol.">
        <title>Genetic and functional properties of uncultivated thermophilic crenarchaeotes from a subsurface gold mine as revealed by analysis of genome fragments.</title>
        <authorList>
            <person name="Nunoura T."/>
            <person name="Hirayama H."/>
            <person name="Takami H."/>
            <person name="Oida H."/>
            <person name="Nishi S."/>
            <person name="Shimamura S."/>
            <person name="Suzuki Y."/>
            <person name="Inagaki F."/>
            <person name="Takai K."/>
            <person name="Nealson K.H."/>
            <person name="Horikoshi K."/>
        </authorList>
    </citation>
    <scope>NUCLEOTIDE SEQUENCE</scope>
</reference>
<evidence type="ECO:0000313" key="2">
    <source>
        <dbReference type="EMBL" id="BAL59716.1"/>
    </source>
</evidence>
<dbReference type="EMBL" id="AP011803">
    <property type="protein sequence ID" value="BAL59716.1"/>
    <property type="molecule type" value="Genomic_DNA"/>
</dbReference>
<dbReference type="Pfam" id="PF13649">
    <property type="entry name" value="Methyltransf_25"/>
    <property type="match status" value="1"/>
</dbReference>
<dbReference type="PANTHER" id="PTHR43591:SF110">
    <property type="entry name" value="RHODANESE DOMAIN-CONTAINING PROTEIN"/>
    <property type="match status" value="1"/>
</dbReference>
<dbReference type="SUPFAM" id="SSF53335">
    <property type="entry name" value="S-adenosyl-L-methionine-dependent methyltransferases"/>
    <property type="match status" value="1"/>
</dbReference>
<name>H5SVT3_ACEAU</name>
<accession>H5SVT3</accession>
<dbReference type="GO" id="GO:0008168">
    <property type="term" value="F:methyltransferase activity"/>
    <property type="evidence" value="ECO:0007669"/>
    <property type="project" value="UniProtKB-KW"/>
</dbReference>
<organism evidence="2">
    <name type="scientific">Acetithermum autotrophicum</name>
    <dbReference type="NCBI Taxonomy" id="1446466"/>
    <lineage>
        <taxon>Bacteria</taxon>
        <taxon>Candidatus Bipolaricaulota</taxon>
        <taxon>Candidatus Acetithermum</taxon>
    </lineage>
</organism>
<dbReference type="PANTHER" id="PTHR43591">
    <property type="entry name" value="METHYLTRANSFERASE"/>
    <property type="match status" value="1"/>
</dbReference>
<dbReference type="GO" id="GO:0032259">
    <property type="term" value="P:methylation"/>
    <property type="evidence" value="ECO:0007669"/>
    <property type="project" value="UniProtKB-KW"/>
</dbReference>
<keyword evidence="2" id="KW-0489">Methyltransferase</keyword>
<protein>
    <submittedName>
        <fullName evidence="2">Methyltransferase type 12</fullName>
    </submittedName>
</protein>
<feature type="domain" description="Methyltransferase" evidence="1">
    <location>
        <begin position="72"/>
        <end position="167"/>
    </location>
</feature>
<dbReference type="InterPro" id="IPR029063">
    <property type="entry name" value="SAM-dependent_MTases_sf"/>
</dbReference>
<dbReference type="Gene3D" id="3.40.50.150">
    <property type="entry name" value="Vaccinia Virus protein VP39"/>
    <property type="match status" value="1"/>
</dbReference>
<sequence>MFAKLWGRVRRRMALYKPKRFRDHYEYAAFFDARNIVLAGDDMAVLEYLDEAVQQKIFQHAVEKFDLTDKKILDVGCGLGYLKRYLDAHGVPYRSYLGVDLSEKMIAGAVKRWGPYFARRDVLAQPFAENEFDIVFLLSVLGYPISDDPFGYMSALLRELFRVTREGLVFTHLAPGRRQESSDFTVAPEDMAEWCRRQLSPNVVLDDTLGLVTYVVAVRKI</sequence>
<proteinExistence type="predicted"/>
<dbReference type="CDD" id="cd02440">
    <property type="entry name" value="AdoMet_MTases"/>
    <property type="match status" value="1"/>
</dbReference>
<dbReference type="AlphaFoldDB" id="H5SVT3"/>
<keyword evidence="2" id="KW-0808">Transferase</keyword>
<reference evidence="2" key="2">
    <citation type="journal article" date="2012" name="PLoS ONE">
        <title>A Deeply Branching Thermophilic Bacterium with an Ancient Acetyl-CoA Pathway Dominates a Subsurface Ecosystem.</title>
        <authorList>
            <person name="Takami H."/>
            <person name="Noguchi H."/>
            <person name="Takaki Y."/>
            <person name="Uchiyama I."/>
            <person name="Toyoda A."/>
            <person name="Nishi S."/>
            <person name="Chee G.-J."/>
            <person name="Arai W."/>
            <person name="Nunoura T."/>
            <person name="Itoh T."/>
            <person name="Hattori M."/>
            <person name="Takai K."/>
        </authorList>
    </citation>
    <scope>NUCLEOTIDE SEQUENCE</scope>
</reference>
<evidence type="ECO:0000259" key="1">
    <source>
        <dbReference type="Pfam" id="PF13649"/>
    </source>
</evidence>
<gene>
    <name evidence="2" type="ORF">HGMM_OP4C352</name>
</gene>
<dbReference type="InterPro" id="IPR041698">
    <property type="entry name" value="Methyltransf_25"/>
</dbReference>